<feature type="domain" description="Tetrapyrrole biosynthesis uroporphyrinogen III synthase" evidence="1">
    <location>
        <begin position="22"/>
        <end position="252"/>
    </location>
</feature>
<dbReference type="CDD" id="cd06578">
    <property type="entry name" value="HemD"/>
    <property type="match status" value="1"/>
</dbReference>
<dbReference type="Gene3D" id="3.40.50.10090">
    <property type="match status" value="2"/>
</dbReference>
<proteinExistence type="predicted"/>
<accession>A0ABT7ACE3</accession>
<comment type="caution">
    <text evidence="2">The sequence shown here is derived from an EMBL/GenBank/DDBJ whole genome shotgun (WGS) entry which is preliminary data.</text>
</comment>
<dbReference type="Proteomes" id="UP001321492">
    <property type="component" value="Unassembled WGS sequence"/>
</dbReference>
<gene>
    <name evidence="2" type="ORF">QNA08_01920</name>
</gene>
<dbReference type="RefSeq" id="WP_283738985.1">
    <property type="nucleotide sequence ID" value="NZ_JASJEV010000001.1"/>
</dbReference>
<dbReference type="PANTHER" id="PTHR40082:SF1">
    <property type="entry name" value="BLR5956 PROTEIN"/>
    <property type="match status" value="1"/>
</dbReference>
<dbReference type="SUPFAM" id="SSF69618">
    <property type="entry name" value="HemD-like"/>
    <property type="match status" value="1"/>
</dbReference>
<dbReference type="GO" id="GO:0004852">
    <property type="term" value="F:uroporphyrinogen-III synthase activity"/>
    <property type="evidence" value="ECO:0007669"/>
    <property type="project" value="UniProtKB-EC"/>
</dbReference>
<evidence type="ECO:0000259" key="1">
    <source>
        <dbReference type="Pfam" id="PF02602"/>
    </source>
</evidence>
<dbReference type="InterPro" id="IPR003754">
    <property type="entry name" value="4pyrrol_synth_uPrphyn_synth"/>
</dbReference>
<sequence>MAGALEGRRIVVPETRELALFASMLEEQGAIVERCPMIAIRDVSDPAPVEAWLARFCGGSCDDLILLTGEGLRRLLGFVRRAGMEEAFVAALGRVRKFARGPKPVRALREIGLNAEVIADEPTSQGVIDTLARHNLAGRRVGVQLYPDKEHRELLDAIATAGATADPILPYAYDPEAADARVFAVIGAMAAGEIDAIAFTSSGQVRRFVEVARAAGREADLRQAFACTSVAAVGPVVEEELQALGLQVDIRPSGDRFFMKPLVRAMAIAFADGDGPRSA</sequence>
<dbReference type="EC" id="4.2.1.75" evidence="2"/>
<name>A0ABT7ACE3_9HYPH</name>
<evidence type="ECO:0000313" key="2">
    <source>
        <dbReference type="EMBL" id="MDJ1156998.1"/>
    </source>
</evidence>
<dbReference type="PANTHER" id="PTHR40082">
    <property type="entry name" value="BLR5956 PROTEIN"/>
    <property type="match status" value="1"/>
</dbReference>
<evidence type="ECO:0000313" key="3">
    <source>
        <dbReference type="Proteomes" id="UP001321492"/>
    </source>
</evidence>
<reference evidence="2 3" key="1">
    <citation type="submission" date="2023-05" db="EMBL/GenBank/DDBJ databases">
        <title>Chelatococcus sp. nov., a moderately thermophilic bacterium isolated from hot spring microbial mat.</title>
        <authorList>
            <person name="Hu C.-J."/>
            <person name="Li W.-J."/>
        </authorList>
    </citation>
    <scope>NUCLEOTIDE SEQUENCE [LARGE SCALE GENOMIC DNA]</scope>
    <source>
        <strain evidence="2 3">SYSU G07232</strain>
    </source>
</reference>
<organism evidence="2 3">
    <name type="scientific">Chelatococcus albus</name>
    <dbReference type="NCBI Taxonomy" id="3047466"/>
    <lineage>
        <taxon>Bacteria</taxon>
        <taxon>Pseudomonadati</taxon>
        <taxon>Pseudomonadota</taxon>
        <taxon>Alphaproteobacteria</taxon>
        <taxon>Hyphomicrobiales</taxon>
        <taxon>Chelatococcaceae</taxon>
        <taxon>Chelatococcus</taxon>
    </lineage>
</organism>
<keyword evidence="2" id="KW-0456">Lyase</keyword>
<protein>
    <submittedName>
        <fullName evidence="2">Uroporphyrinogen-III synthase</fullName>
        <ecNumber evidence="2">4.2.1.75</ecNumber>
    </submittedName>
</protein>
<dbReference type="InterPro" id="IPR036108">
    <property type="entry name" value="4pyrrol_syn_uPrphyn_synt_sf"/>
</dbReference>
<dbReference type="Pfam" id="PF02602">
    <property type="entry name" value="HEM4"/>
    <property type="match status" value="1"/>
</dbReference>
<keyword evidence="3" id="KW-1185">Reference proteome</keyword>
<dbReference type="InterPro" id="IPR039793">
    <property type="entry name" value="UROS/Hem4"/>
</dbReference>
<dbReference type="EMBL" id="JASJEV010000001">
    <property type="protein sequence ID" value="MDJ1156998.1"/>
    <property type="molecule type" value="Genomic_DNA"/>
</dbReference>